<evidence type="ECO:0000313" key="1">
    <source>
        <dbReference type="EMBL" id="OWA55354.1"/>
    </source>
</evidence>
<proteinExistence type="predicted"/>
<keyword evidence="2" id="KW-1185">Reference proteome</keyword>
<sequence length="206" mass="23183">MDLPWVKTHQTNVFMELWCLNVVNVDQVPVRPRSVPSASVRCAALSVAVSFLRLVPLLSDLPAVRRHRLSVPRSGSVRSLFVFWSSQSESRCGPVSRPCPPLFTDSCVLLISFACHSAHPLFYASVRAAEIWCVVRVSIGLFVVIMMSVRRAPRRLMCDVLYSQELSVSRLVMQFVYWNVFVVHVLKAIVPRFSDAASSIVCFMVL</sequence>
<dbReference type="EMBL" id="MTYJ01000688">
    <property type="protein sequence ID" value="OWA55354.1"/>
    <property type="molecule type" value="Genomic_DNA"/>
</dbReference>
<evidence type="ECO:0000313" key="2">
    <source>
        <dbReference type="Proteomes" id="UP000192578"/>
    </source>
</evidence>
<protein>
    <submittedName>
        <fullName evidence="1">Uncharacterized protein</fullName>
    </submittedName>
</protein>
<comment type="caution">
    <text evidence="1">The sequence shown here is derived from an EMBL/GenBank/DDBJ whole genome shotgun (WGS) entry which is preliminary data.</text>
</comment>
<name>A0A9X6RP92_HYPEX</name>
<dbReference type="AlphaFoldDB" id="A0A9X6RP92"/>
<dbReference type="Proteomes" id="UP000192578">
    <property type="component" value="Unassembled WGS sequence"/>
</dbReference>
<accession>A0A9X6RP92</accession>
<reference evidence="2" key="1">
    <citation type="submission" date="2017-01" db="EMBL/GenBank/DDBJ databases">
        <title>Comparative genomics of anhydrobiosis in the tardigrade Hypsibius dujardini.</title>
        <authorList>
            <person name="Yoshida Y."/>
            <person name="Koutsovoulos G."/>
            <person name="Laetsch D."/>
            <person name="Stevens L."/>
            <person name="Kumar S."/>
            <person name="Horikawa D."/>
            <person name="Ishino K."/>
            <person name="Komine S."/>
            <person name="Tomita M."/>
            <person name="Blaxter M."/>
            <person name="Arakawa K."/>
        </authorList>
    </citation>
    <scope>NUCLEOTIDE SEQUENCE [LARGE SCALE GENOMIC DNA]</scope>
    <source>
        <strain evidence="2">Z151</strain>
    </source>
</reference>
<organism evidence="1 2">
    <name type="scientific">Hypsibius exemplaris</name>
    <name type="common">Freshwater tardigrade</name>
    <dbReference type="NCBI Taxonomy" id="2072580"/>
    <lineage>
        <taxon>Eukaryota</taxon>
        <taxon>Metazoa</taxon>
        <taxon>Ecdysozoa</taxon>
        <taxon>Tardigrada</taxon>
        <taxon>Eutardigrada</taxon>
        <taxon>Parachela</taxon>
        <taxon>Hypsibioidea</taxon>
        <taxon>Hypsibiidae</taxon>
        <taxon>Hypsibius</taxon>
    </lineage>
</organism>
<gene>
    <name evidence="1" type="ORF">BV898_19738</name>
</gene>